<dbReference type="Proteomes" id="UP001554567">
    <property type="component" value="Unassembled WGS sequence"/>
</dbReference>
<evidence type="ECO:0000313" key="2">
    <source>
        <dbReference type="Proteomes" id="UP001554567"/>
    </source>
</evidence>
<keyword evidence="2" id="KW-1185">Reference proteome</keyword>
<sequence length="280" mass="29313">MSAGTLTVTNNSAAVNGTVTAFTTDLKTGDFIGVIIGGTPYTLVVSEIASDTSLTLGSAYTGPDASGVAWYAVPATLQVAITQKVLDDVARMTRGMILDKANWQEFYTASGDIIVNLPDNSQVTGPSWPAMQKTISDGINGKAASGANKDITSLSGLTTALSIAQGGTGQNNAQAFLTNAGMISTYNSFTLPFTDRNMRVVVDSVVTTTNASGEGTVNYPNTFANVCIACIPVIAYQSGISIMVINYNSNRITGFDYAVFNGTNRQTNSTVRINYIAIGF</sequence>
<reference evidence="1 2" key="1">
    <citation type="submission" date="2024-07" db="EMBL/GenBank/DDBJ databases">
        <authorList>
            <person name="Dulla G.F.J."/>
            <person name="Delorm J.G."/>
        </authorList>
    </citation>
    <scope>NUCLEOTIDE SEQUENCE [LARGE SCALE GENOMIC DNA]</scope>
    <source>
        <strain evidence="1 2">JGD 233</strain>
    </source>
</reference>
<evidence type="ECO:0000313" key="1">
    <source>
        <dbReference type="EMBL" id="MEW5290279.1"/>
    </source>
</evidence>
<dbReference type="EMBL" id="JBFKZN010000006">
    <property type="protein sequence ID" value="MEW5290279.1"/>
    <property type="molecule type" value="Genomic_DNA"/>
</dbReference>
<evidence type="ECO:0008006" key="3">
    <source>
        <dbReference type="Google" id="ProtNLM"/>
    </source>
</evidence>
<accession>A0ABV3N387</accession>
<protein>
    <recommendedName>
        <fullName evidence="3">Tail fiber protein</fullName>
    </recommendedName>
</protein>
<comment type="caution">
    <text evidence="1">The sequence shown here is derived from an EMBL/GenBank/DDBJ whole genome shotgun (WGS) entry which is preliminary data.</text>
</comment>
<proteinExistence type="predicted"/>
<name>A0ABV3N387_9GAMM</name>
<dbReference type="RefSeq" id="WP_367167825.1">
    <property type="nucleotide sequence ID" value="NZ_JBFKZN010000006.1"/>
</dbReference>
<gene>
    <name evidence="1" type="ORF">ABW286_13980</name>
</gene>
<organism evidence="1 2">
    <name type="scientific">Erwinia papayae</name>
    <dbReference type="NCBI Taxonomy" id="206499"/>
    <lineage>
        <taxon>Bacteria</taxon>
        <taxon>Pseudomonadati</taxon>
        <taxon>Pseudomonadota</taxon>
        <taxon>Gammaproteobacteria</taxon>
        <taxon>Enterobacterales</taxon>
        <taxon>Erwiniaceae</taxon>
        <taxon>Erwinia</taxon>
    </lineage>
</organism>